<dbReference type="InterPro" id="IPR050720">
    <property type="entry name" value="Engrailed_Homeobox_TFs"/>
</dbReference>
<evidence type="ECO:0000256" key="3">
    <source>
        <dbReference type="SAM" id="MobiDB-lite"/>
    </source>
</evidence>
<evidence type="ECO:0000256" key="2">
    <source>
        <dbReference type="ARBA" id="ARBA00023242"/>
    </source>
</evidence>
<dbReference type="PANTHER" id="PTHR24341:SF6">
    <property type="entry name" value="HOMEOBOX PROTEIN INVECTED"/>
    <property type="match status" value="1"/>
</dbReference>
<gene>
    <name evidence="4" type="ORF">CTOB1V02_LOCUS1924</name>
</gene>
<dbReference type="EMBL" id="OB660279">
    <property type="protein sequence ID" value="CAD7223952.1"/>
    <property type="molecule type" value="Genomic_DNA"/>
</dbReference>
<dbReference type="GO" id="GO:0030182">
    <property type="term" value="P:neuron differentiation"/>
    <property type="evidence" value="ECO:0007669"/>
    <property type="project" value="TreeGrafter"/>
</dbReference>
<comment type="subcellular location">
    <subcellularLocation>
        <location evidence="1">Nucleus</location>
    </subcellularLocation>
</comment>
<evidence type="ECO:0000256" key="1">
    <source>
        <dbReference type="ARBA" id="ARBA00004123"/>
    </source>
</evidence>
<dbReference type="PANTHER" id="PTHR24341">
    <property type="entry name" value="HOMEOBOX PROTEIN ENGRAILED"/>
    <property type="match status" value="1"/>
</dbReference>
<reference evidence="4" key="1">
    <citation type="submission" date="2020-11" db="EMBL/GenBank/DDBJ databases">
        <authorList>
            <person name="Tran Van P."/>
        </authorList>
    </citation>
    <scope>NUCLEOTIDE SEQUENCE</scope>
</reference>
<sequence length="332" mass="35636">MDDANPSPPSSLDLNSPPLQQPPLHLHPFVGMRPLIPTTYPADIRALMTPGAGNLLTDLKQRDFLLTRLSLLNAAAVSQFFPLSTSTAPSGPFNPLPPLPLMAPIPPPPPPLLSLERLAASTSPSMPLPPQRYPSPPQRSPASSPSSADSKDASSSSLNSMKFSIVNILKPNFFGPNRPPLSSSCTPPSSPEVRGPKSPLEASSPPLPLTSKSKSTSSTCSQSPTSPSVSSKTGHTSPSLSSNHEKLSPPKSSSPPELKNGKTNLPAWIFCTRYSDRPSSEIWKRNSTQMSPQELGSARTRLLNNTQKITPETTPRHYCNHSEWIILKGESR</sequence>
<proteinExistence type="predicted"/>
<organism evidence="4">
    <name type="scientific">Cyprideis torosa</name>
    <dbReference type="NCBI Taxonomy" id="163714"/>
    <lineage>
        <taxon>Eukaryota</taxon>
        <taxon>Metazoa</taxon>
        <taxon>Ecdysozoa</taxon>
        <taxon>Arthropoda</taxon>
        <taxon>Crustacea</taxon>
        <taxon>Oligostraca</taxon>
        <taxon>Ostracoda</taxon>
        <taxon>Podocopa</taxon>
        <taxon>Podocopida</taxon>
        <taxon>Cytherocopina</taxon>
        <taxon>Cytheroidea</taxon>
        <taxon>Cytherideidae</taxon>
        <taxon>Cyprideis</taxon>
    </lineage>
</organism>
<dbReference type="GO" id="GO:0000978">
    <property type="term" value="F:RNA polymerase II cis-regulatory region sequence-specific DNA binding"/>
    <property type="evidence" value="ECO:0007669"/>
    <property type="project" value="TreeGrafter"/>
</dbReference>
<feature type="region of interest" description="Disordered" evidence="3">
    <location>
        <begin position="177"/>
        <end position="262"/>
    </location>
</feature>
<dbReference type="GO" id="GO:0005634">
    <property type="term" value="C:nucleus"/>
    <property type="evidence" value="ECO:0007669"/>
    <property type="project" value="UniProtKB-SubCell"/>
</dbReference>
<feature type="region of interest" description="Disordered" evidence="3">
    <location>
        <begin position="122"/>
        <end position="156"/>
    </location>
</feature>
<feature type="compositionally biased region" description="Low complexity" evidence="3">
    <location>
        <begin position="249"/>
        <end position="258"/>
    </location>
</feature>
<name>A0A7R8W7Z3_9CRUS</name>
<feature type="compositionally biased region" description="Pro residues" evidence="3">
    <location>
        <begin position="126"/>
        <end position="139"/>
    </location>
</feature>
<dbReference type="AlphaFoldDB" id="A0A7R8W7Z3"/>
<feature type="compositionally biased region" description="Low complexity" evidence="3">
    <location>
        <begin position="140"/>
        <end position="156"/>
    </location>
</feature>
<dbReference type="GO" id="GO:0000981">
    <property type="term" value="F:DNA-binding transcription factor activity, RNA polymerase II-specific"/>
    <property type="evidence" value="ECO:0007669"/>
    <property type="project" value="TreeGrafter"/>
</dbReference>
<feature type="region of interest" description="Disordered" evidence="3">
    <location>
        <begin position="1"/>
        <end position="23"/>
    </location>
</feature>
<evidence type="ECO:0000313" key="4">
    <source>
        <dbReference type="EMBL" id="CAD7223952.1"/>
    </source>
</evidence>
<feature type="compositionally biased region" description="Low complexity" evidence="3">
    <location>
        <begin position="10"/>
        <end position="23"/>
    </location>
</feature>
<feature type="compositionally biased region" description="Low complexity" evidence="3">
    <location>
        <begin position="196"/>
        <end position="233"/>
    </location>
</feature>
<protein>
    <submittedName>
        <fullName evidence="4">Uncharacterized protein</fullName>
    </submittedName>
</protein>
<keyword evidence="2" id="KW-0539">Nucleus</keyword>
<accession>A0A7R8W7Z3</accession>